<proteinExistence type="predicted"/>
<dbReference type="KEGG" id="gfm:Enr17x_36260"/>
<gene>
    <name evidence="1" type="ORF">Enr17x_36260</name>
</gene>
<accession>A0A518IES4</accession>
<dbReference type="EMBL" id="CP037452">
    <property type="protein sequence ID" value="QDV51570.1"/>
    <property type="molecule type" value="Genomic_DNA"/>
</dbReference>
<sequence>MKRNLFGVGAVVALTIALFQGPRVDSAEQVSARSVKGAACSYSGYQSTPCNLGVPSHCTGGNFFSAVHIGGNNGSHQPAGGLISSGNCTGDAQCPATLNTTKLTKNGCGGGG</sequence>
<reference evidence="1 2" key="1">
    <citation type="submission" date="2019-03" db="EMBL/GenBank/DDBJ databases">
        <title>Deep-cultivation of Planctomycetes and their phenomic and genomic characterization uncovers novel biology.</title>
        <authorList>
            <person name="Wiegand S."/>
            <person name="Jogler M."/>
            <person name="Boedeker C."/>
            <person name="Pinto D."/>
            <person name="Vollmers J."/>
            <person name="Rivas-Marin E."/>
            <person name="Kohn T."/>
            <person name="Peeters S.H."/>
            <person name="Heuer A."/>
            <person name="Rast P."/>
            <person name="Oberbeckmann S."/>
            <person name="Bunk B."/>
            <person name="Jeske O."/>
            <person name="Meyerdierks A."/>
            <person name="Storesund J.E."/>
            <person name="Kallscheuer N."/>
            <person name="Luecker S."/>
            <person name="Lage O.M."/>
            <person name="Pohl T."/>
            <person name="Merkel B.J."/>
            <person name="Hornburger P."/>
            <person name="Mueller R.-W."/>
            <person name="Bruemmer F."/>
            <person name="Labrenz M."/>
            <person name="Spormann A.M."/>
            <person name="Op den Camp H."/>
            <person name="Overmann J."/>
            <person name="Amann R."/>
            <person name="Jetten M.S.M."/>
            <person name="Mascher T."/>
            <person name="Medema M.H."/>
            <person name="Devos D.P."/>
            <person name="Kaster A.-K."/>
            <person name="Ovreas L."/>
            <person name="Rohde M."/>
            <person name="Galperin M.Y."/>
            <person name="Jogler C."/>
        </authorList>
    </citation>
    <scope>NUCLEOTIDE SEQUENCE [LARGE SCALE GENOMIC DNA]</scope>
    <source>
        <strain evidence="1 2">Enr17</strain>
    </source>
</reference>
<dbReference type="Proteomes" id="UP000318313">
    <property type="component" value="Chromosome"/>
</dbReference>
<name>A0A518IES4_9PLAN</name>
<dbReference type="AlphaFoldDB" id="A0A518IES4"/>
<organism evidence="1 2">
    <name type="scientific">Gimesia fumaroli</name>
    <dbReference type="NCBI Taxonomy" id="2527976"/>
    <lineage>
        <taxon>Bacteria</taxon>
        <taxon>Pseudomonadati</taxon>
        <taxon>Planctomycetota</taxon>
        <taxon>Planctomycetia</taxon>
        <taxon>Planctomycetales</taxon>
        <taxon>Planctomycetaceae</taxon>
        <taxon>Gimesia</taxon>
    </lineage>
</organism>
<evidence type="ECO:0000313" key="2">
    <source>
        <dbReference type="Proteomes" id="UP000318313"/>
    </source>
</evidence>
<dbReference type="RefSeq" id="WP_145310868.1">
    <property type="nucleotide sequence ID" value="NZ_CP037452.1"/>
</dbReference>
<protein>
    <submittedName>
        <fullName evidence="1">Uncharacterized protein</fullName>
    </submittedName>
</protein>
<keyword evidence="2" id="KW-1185">Reference proteome</keyword>
<dbReference type="OrthoDB" id="9847159at2"/>
<evidence type="ECO:0000313" key="1">
    <source>
        <dbReference type="EMBL" id="QDV51570.1"/>
    </source>
</evidence>